<evidence type="ECO:0000313" key="2">
    <source>
        <dbReference type="EMBL" id="KRN25292.1"/>
    </source>
</evidence>
<protein>
    <recommendedName>
        <fullName evidence="4">DUF2334 domain-containing protein</fullName>
    </recommendedName>
</protein>
<dbReference type="Proteomes" id="UP000051442">
    <property type="component" value="Unassembled WGS sequence"/>
</dbReference>
<evidence type="ECO:0000256" key="1">
    <source>
        <dbReference type="SAM" id="Phobius"/>
    </source>
</evidence>
<reference evidence="2 3" key="1">
    <citation type="journal article" date="2015" name="Genome Announc.">
        <title>Expanding the biotechnology potential of lactobacilli through comparative genomics of 213 strains and associated genera.</title>
        <authorList>
            <person name="Sun Z."/>
            <person name="Harris H.M."/>
            <person name="McCann A."/>
            <person name="Guo C."/>
            <person name="Argimon S."/>
            <person name="Zhang W."/>
            <person name="Yang X."/>
            <person name="Jeffery I.B."/>
            <person name="Cooney J.C."/>
            <person name="Kagawa T.F."/>
            <person name="Liu W."/>
            <person name="Song Y."/>
            <person name="Salvetti E."/>
            <person name="Wrobel A."/>
            <person name="Rasinkangas P."/>
            <person name="Parkhill J."/>
            <person name="Rea M.C."/>
            <person name="O'Sullivan O."/>
            <person name="Ritari J."/>
            <person name="Douillard F.P."/>
            <person name="Paul Ross R."/>
            <person name="Yang R."/>
            <person name="Briner A.E."/>
            <person name="Felis G.E."/>
            <person name="de Vos W.M."/>
            <person name="Barrangou R."/>
            <person name="Klaenhammer T.R."/>
            <person name="Caufield P.W."/>
            <person name="Cui Y."/>
            <person name="Zhang H."/>
            <person name="O'Toole P.W."/>
        </authorList>
    </citation>
    <scope>NUCLEOTIDE SEQUENCE [LARGE SCALE GENOMIC DNA]</scope>
    <source>
        <strain evidence="2 3">DSM 23365</strain>
    </source>
</reference>
<dbReference type="AlphaFoldDB" id="A0A0R2FKT9"/>
<comment type="caution">
    <text evidence="2">The sequence shown here is derived from an EMBL/GenBank/DDBJ whole genome shotgun (WGS) entry which is preliminary data.</text>
</comment>
<sequence>MSKRALRYSLVAMIAFLIGFGMVRSPSVHAATNERVLLVYDSQNTTAKANQKIATLQRALTSLNLRVKTIKESDYQSGELTGYDGVITMINWPKAELTNHQFVRDRQKFKGIKLHIGDNLTSAEAAELGVKQHRIYQQQLILKNQGTSQLLPFSETMTVVDRLPKKAKTIGKLSTQQANQKTTSYGLIVGKTGYLPYFSTKGLSLLAAVQTLAALFGRTATYQPLLTISNVTPYSHLKNLDRLSRYCERMGIPFAISTVSVSQNTELHAFKVFAAYLRRVEDRGGIVFIQTPIVGGATAANAQELNDMFTSYLVSLARYQVYPVGISAPGYWNQDRVLRQNSLKKADHWLLLPNTSDQTYLKQDDNAQTAKMSLLAVSASSLNDVRQTENTVKFNSPTAVTVKLPDTATQVHNTERQLQQLNYSWLDPAVNWQTEFISGSTDVEYQRGNYLLNGQRETVTADHVTTATSNSGTPNQQVLFKGFFKLQGVLIAGFFTIVLVVMLIFIYLGRRIYRNMFRR</sequence>
<proteinExistence type="predicted"/>
<keyword evidence="3" id="KW-1185">Reference proteome</keyword>
<evidence type="ECO:0000313" key="3">
    <source>
        <dbReference type="Proteomes" id="UP000051442"/>
    </source>
</evidence>
<dbReference type="PATRIC" id="fig|1423804.4.peg.385"/>
<keyword evidence="1" id="KW-0472">Membrane</keyword>
<dbReference type="EMBL" id="AYZM01000073">
    <property type="protein sequence ID" value="KRN25292.1"/>
    <property type="molecule type" value="Genomic_DNA"/>
</dbReference>
<dbReference type="STRING" id="1423804.FD14_GL000354"/>
<keyword evidence="1" id="KW-1133">Transmembrane helix</keyword>
<evidence type="ECO:0008006" key="4">
    <source>
        <dbReference type="Google" id="ProtNLM"/>
    </source>
</evidence>
<gene>
    <name evidence="2" type="ORF">FD14_GL000354</name>
</gene>
<feature type="transmembrane region" description="Helical" evidence="1">
    <location>
        <begin position="489"/>
        <end position="509"/>
    </location>
</feature>
<organism evidence="2 3">
    <name type="scientific">Secundilactobacillus similis DSM 23365 = JCM 2765</name>
    <dbReference type="NCBI Taxonomy" id="1423804"/>
    <lineage>
        <taxon>Bacteria</taxon>
        <taxon>Bacillati</taxon>
        <taxon>Bacillota</taxon>
        <taxon>Bacilli</taxon>
        <taxon>Lactobacillales</taxon>
        <taxon>Lactobacillaceae</taxon>
        <taxon>Secundilactobacillus</taxon>
    </lineage>
</organism>
<name>A0A0R2FKT9_9LACO</name>
<keyword evidence="1" id="KW-0812">Transmembrane</keyword>
<dbReference type="RefSeq" id="WP_054737268.1">
    <property type="nucleotide sequence ID" value="NZ_AYZM01000073.1"/>
</dbReference>
<accession>A0A0R2FKT9</accession>